<name>A0A5B0N8A8_PUCGR</name>
<proteinExistence type="predicted"/>
<feature type="compositionally biased region" description="Acidic residues" evidence="1">
    <location>
        <begin position="79"/>
        <end position="88"/>
    </location>
</feature>
<reference evidence="2 3" key="1">
    <citation type="submission" date="2019-05" db="EMBL/GenBank/DDBJ databases">
        <title>Emergence of the Ug99 lineage of the wheat stem rust pathogen through somatic hybridization.</title>
        <authorList>
            <person name="Li F."/>
            <person name="Upadhyaya N.M."/>
            <person name="Sperschneider J."/>
            <person name="Matny O."/>
            <person name="Nguyen-Phuc H."/>
            <person name="Mago R."/>
            <person name="Raley C."/>
            <person name="Miller M.E."/>
            <person name="Silverstein K.A.T."/>
            <person name="Henningsen E."/>
            <person name="Hirsch C.D."/>
            <person name="Visser B."/>
            <person name="Pretorius Z.A."/>
            <person name="Steffenson B.J."/>
            <person name="Schwessinger B."/>
            <person name="Dodds P.N."/>
            <person name="Figueroa M."/>
        </authorList>
    </citation>
    <scope>NUCLEOTIDE SEQUENCE [LARGE SCALE GENOMIC DNA]</scope>
    <source>
        <strain evidence="2">21-0</strain>
    </source>
</reference>
<evidence type="ECO:0000256" key="1">
    <source>
        <dbReference type="SAM" id="MobiDB-lite"/>
    </source>
</evidence>
<sequence length="201" mass="22779">MYMIFKLQTHPEPTQTRKPAYLNLDSPPYHRRAIVWSPLLFGIFPLSVSGSPNMKNIIPDSPTDYKSLSSSDLSSIPSETEDDFDFLDDQSLAPPKEGNSISSNCWTPIATSSTSGARKQKKRKSRREAEPPRFPEWTPEISTYLSKKKPNRKPKTKKKTATTARSKKEKAPRQTPRQNSPGTSPLFLFTLSYLYQSPLRS</sequence>
<feature type="region of interest" description="Disordered" evidence="1">
    <location>
        <begin position="60"/>
        <end position="187"/>
    </location>
</feature>
<evidence type="ECO:0000313" key="3">
    <source>
        <dbReference type="Proteomes" id="UP000324748"/>
    </source>
</evidence>
<evidence type="ECO:0000313" key="2">
    <source>
        <dbReference type="EMBL" id="KAA1085547.1"/>
    </source>
</evidence>
<keyword evidence="3" id="KW-1185">Reference proteome</keyword>
<gene>
    <name evidence="2" type="ORF">PGT21_010662</name>
</gene>
<organism evidence="2 3">
    <name type="scientific">Puccinia graminis f. sp. tritici</name>
    <dbReference type="NCBI Taxonomy" id="56615"/>
    <lineage>
        <taxon>Eukaryota</taxon>
        <taxon>Fungi</taxon>
        <taxon>Dikarya</taxon>
        <taxon>Basidiomycota</taxon>
        <taxon>Pucciniomycotina</taxon>
        <taxon>Pucciniomycetes</taxon>
        <taxon>Pucciniales</taxon>
        <taxon>Pucciniaceae</taxon>
        <taxon>Puccinia</taxon>
    </lineage>
</organism>
<dbReference type="AlphaFoldDB" id="A0A5B0N8A8"/>
<dbReference type="EMBL" id="VSWC01000106">
    <property type="protein sequence ID" value="KAA1085547.1"/>
    <property type="molecule type" value="Genomic_DNA"/>
</dbReference>
<comment type="caution">
    <text evidence="2">The sequence shown here is derived from an EMBL/GenBank/DDBJ whole genome shotgun (WGS) entry which is preliminary data.</text>
</comment>
<dbReference type="Proteomes" id="UP000324748">
    <property type="component" value="Unassembled WGS sequence"/>
</dbReference>
<feature type="compositionally biased region" description="Polar residues" evidence="1">
    <location>
        <begin position="99"/>
        <end position="117"/>
    </location>
</feature>
<accession>A0A5B0N8A8</accession>
<feature type="compositionally biased region" description="Basic residues" evidence="1">
    <location>
        <begin position="146"/>
        <end position="170"/>
    </location>
</feature>
<protein>
    <submittedName>
        <fullName evidence="2">Uncharacterized protein</fullName>
    </submittedName>
</protein>